<sequence>MSGKNGCSTFNVSSHIYRKTYHFPRVVQTRASRTNETESGTEAKFQRLNTRQSGRCSTTKQPRIHAVPWLPKVAADPVAPRRVRQALPETGRGCIDPQPLPPRSLGSIDYIVTERRTANRTQGFFGGLSMYQVDDFNEIPLPYAVFEIILSDDGSRVLNSRYAFVNARYCQMAGMRRADILGKTYKEVYPDADNHWFSYCYQAGVRRETVHGRTFEPVIQHWLEFTVAPVSKPGYVAFTFREIDREQELLKTEKRDHQTGQLILRMSRILSSEMSYEDSMNRVLKELSKVMHPDRIYILETDRITFTNTFEWCAPGVSSEIDTLQDLGYEEFLKDWESFTNNGTTVIMPDIRVLWERNPKCYEILRRQGIERLIAAPFFQSSQLIGYLCVDNYEENDAINTQRLLEMVSFFIGAKVLNQRLLVKLDHLSRYDMLTGAKNRNARIEFCERGKASGESIGVIYADVDGLKQINDRRGHGAGDDVICHVARTMTEVLGQTHVYREGGDEFVALLPGIEREEFMALTRRLKGRFAEQRDYVIATGCAWDADGVNIQAVIQLADQRMYECKRRYYAHHDRRRN</sequence>
<dbReference type="PROSITE" id="PS50887">
    <property type="entry name" value="GGDEF"/>
    <property type="match status" value="1"/>
</dbReference>
<name>A0A6N7XT00_9ACTN</name>
<feature type="compositionally biased region" description="Polar residues" evidence="1">
    <location>
        <begin position="47"/>
        <end position="61"/>
    </location>
</feature>
<feature type="compositionally biased region" description="Polar residues" evidence="1">
    <location>
        <begin position="29"/>
        <end position="40"/>
    </location>
</feature>
<dbReference type="InterPro" id="IPR043128">
    <property type="entry name" value="Rev_trsase/Diguanyl_cyclase"/>
</dbReference>
<evidence type="ECO:0000256" key="1">
    <source>
        <dbReference type="SAM" id="MobiDB-lite"/>
    </source>
</evidence>
<gene>
    <name evidence="3" type="ORF">FYJ68_05140</name>
</gene>
<dbReference type="PANTHER" id="PTHR45138:SF9">
    <property type="entry name" value="DIGUANYLATE CYCLASE DGCM-RELATED"/>
    <property type="match status" value="1"/>
</dbReference>
<dbReference type="PANTHER" id="PTHR45138">
    <property type="entry name" value="REGULATORY COMPONENTS OF SENSORY TRANSDUCTION SYSTEM"/>
    <property type="match status" value="1"/>
</dbReference>
<dbReference type="GO" id="GO:0052621">
    <property type="term" value="F:diguanylate cyclase activity"/>
    <property type="evidence" value="ECO:0007669"/>
    <property type="project" value="TreeGrafter"/>
</dbReference>
<keyword evidence="4" id="KW-1185">Reference proteome</keyword>
<accession>A0A6N7XT00</accession>
<feature type="region of interest" description="Disordered" evidence="1">
    <location>
        <begin position="29"/>
        <end position="61"/>
    </location>
</feature>
<comment type="caution">
    <text evidence="3">The sequence shown here is derived from an EMBL/GenBank/DDBJ whole genome shotgun (WGS) entry which is preliminary data.</text>
</comment>
<feature type="domain" description="GGDEF" evidence="2">
    <location>
        <begin position="455"/>
        <end position="578"/>
    </location>
</feature>
<evidence type="ECO:0000313" key="4">
    <source>
        <dbReference type="Proteomes" id="UP000469325"/>
    </source>
</evidence>
<dbReference type="AlphaFoldDB" id="A0A6N7XT00"/>
<dbReference type="SUPFAM" id="SSF55073">
    <property type="entry name" value="Nucleotide cyclase"/>
    <property type="match status" value="1"/>
</dbReference>
<dbReference type="SUPFAM" id="SSF55781">
    <property type="entry name" value="GAF domain-like"/>
    <property type="match status" value="1"/>
</dbReference>
<dbReference type="Gene3D" id="3.30.450.40">
    <property type="match status" value="1"/>
</dbReference>
<dbReference type="InterPro" id="IPR029016">
    <property type="entry name" value="GAF-like_dom_sf"/>
</dbReference>
<dbReference type="SMART" id="SM00267">
    <property type="entry name" value="GGDEF"/>
    <property type="match status" value="1"/>
</dbReference>
<evidence type="ECO:0000259" key="2">
    <source>
        <dbReference type="PROSITE" id="PS50887"/>
    </source>
</evidence>
<dbReference type="InterPro" id="IPR000160">
    <property type="entry name" value="GGDEF_dom"/>
</dbReference>
<dbReference type="InterPro" id="IPR035965">
    <property type="entry name" value="PAS-like_dom_sf"/>
</dbReference>
<dbReference type="SUPFAM" id="SSF55785">
    <property type="entry name" value="PYP-like sensor domain (PAS domain)"/>
    <property type="match status" value="1"/>
</dbReference>
<dbReference type="NCBIfam" id="TIGR00254">
    <property type="entry name" value="GGDEF"/>
    <property type="match status" value="1"/>
</dbReference>
<dbReference type="Proteomes" id="UP000469325">
    <property type="component" value="Unassembled WGS sequence"/>
</dbReference>
<reference evidence="3 4" key="1">
    <citation type="submission" date="2019-08" db="EMBL/GenBank/DDBJ databases">
        <title>In-depth cultivation of the pig gut microbiome towards novel bacterial diversity and tailored functional studies.</title>
        <authorList>
            <person name="Wylensek D."/>
            <person name="Hitch T.C.A."/>
            <person name="Clavel T."/>
        </authorList>
    </citation>
    <scope>NUCLEOTIDE SEQUENCE [LARGE SCALE GENOMIC DNA]</scope>
    <source>
        <strain evidence="3 4">CA-Schmier-601-WT-1</strain>
    </source>
</reference>
<dbReference type="Gene3D" id="3.30.70.270">
    <property type="match status" value="1"/>
</dbReference>
<evidence type="ECO:0000313" key="3">
    <source>
        <dbReference type="EMBL" id="MST72491.1"/>
    </source>
</evidence>
<proteinExistence type="predicted"/>
<protein>
    <submittedName>
        <fullName evidence="3">GGDEF domain-containing protein</fullName>
    </submittedName>
</protein>
<dbReference type="Pfam" id="PF00990">
    <property type="entry name" value="GGDEF"/>
    <property type="match status" value="1"/>
</dbReference>
<dbReference type="InterPro" id="IPR029787">
    <property type="entry name" value="Nucleotide_cyclase"/>
</dbReference>
<dbReference type="CDD" id="cd01949">
    <property type="entry name" value="GGDEF"/>
    <property type="match status" value="1"/>
</dbReference>
<dbReference type="InterPro" id="IPR050469">
    <property type="entry name" value="Diguanylate_Cyclase"/>
</dbReference>
<dbReference type="Gene3D" id="3.30.450.20">
    <property type="entry name" value="PAS domain"/>
    <property type="match status" value="1"/>
</dbReference>
<organism evidence="3 4">
    <name type="scientific">Olsenella porci</name>
    <dbReference type="NCBI Taxonomy" id="2652279"/>
    <lineage>
        <taxon>Bacteria</taxon>
        <taxon>Bacillati</taxon>
        <taxon>Actinomycetota</taxon>
        <taxon>Coriobacteriia</taxon>
        <taxon>Coriobacteriales</taxon>
        <taxon>Atopobiaceae</taxon>
        <taxon>Olsenella</taxon>
    </lineage>
</organism>
<dbReference type="EMBL" id="VUNC01000003">
    <property type="protein sequence ID" value="MST72491.1"/>
    <property type="molecule type" value="Genomic_DNA"/>
</dbReference>